<name>A0A841CQP0_9PSEU</name>
<organism evidence="1 2">
    <name type="scientific">Saccharothrix tamanrassetensis</name>
    <dbReference type="NCBI Taxonomy" id="1051531"/>
    <lineage>
        <taxon>Bacteria</taxon>
        <taxon>Bacillati</taxon>
        <taxon>Actinomycetota</taxon>
        <taxon>Actinomycetes</taxon>
        <taxon>Pseudonocardiales</taxon>
        <taxon>Pseudonocardiaceae</taxon>
        <taxon>Saccharothrix</taxon>
    </lineage>
</organism>
<evidence type="ECO:0000313" key="2">
    <source>
        <dbReference type="Proteomes" id="UP000547510"/>
    </source>
</evidence>
<sequence length="30" mass="3376">MTRTRPDGVRLAWRLALPPDLLEFGGPPRS</sequence>
<dbReference type="Proteomes" id="UP000547510">
    <property type="component" value="Unassembled WGS sequence"/>
</dbReference>
<gene>
    <name evidence="1" type="ORF">FHS29_005056</name>
</gene>
<keyword evidence="2" id="KW-1185">Reference proteome</keyword>
<proteinExistence type="predicted"/>
<reference evidence="1 2" key="1">
    <citation type="submission" date="2020-08" db="EMBL/GenBank/DDBJ databases">
        <title>Genomic Encyclopedia of Type Strains, Phase III (KMG-III): the genomes of soil and plant-associated and newly described type strains.</title>
        <authorList>
            <person name="Whitman W."/>
        </authorList>
    </citation>
    <scope>NUCLEOTIDE SEQUENCE [LARGE SCALE GENOMIC DNA]</scope>
    <source>
        <strain evidence="1 2">CECT 8640</strain>
    </source>
</reference>
<evidence type="ECO:0000313" key="1">
    <source>
        <dbReference type="EMBL" id="MBB5958448.1"/>
    </source>
</evidence>
<protein>
    <submittedName>
        <fullName evidence="1">Uncharacterized protein</fullName>
    </submittedName>
</protein>
<accession>A0A841CQP0</accession>
<dbReference type="EMBL" id="JACHJN010000008">
    <property type="protein sequence ID" value="MBB5958448.1"/>
    <property type="molecule type" value="Genomic_DNA"/>
</dbReference>
<comment type="caution">
    <text evidence="1">The sequence shown here is derived from an EMBL/GenBank/DDBJ whole genome shotgun (WGS) entry which is preliminary data.</text>
</comment>
<dbReference type="AlphaFoldDB" id="A0A841CQP0"/>